<dbReference type="Gene3D" id="3.40.50.280">
    <property type="entry name" value="Cobalamin-binding domain"/>
    <property type="match status" value="1"/>
</dbReference>
<dbReference type="GO" id="GO:0046872">
    <property type="term" value="F:metal ion binding"/>
    <property type="evidence" value="ECO:0007669"/>
    <property type="project" value="InterPro"/>
</dbReference>
<dbReference type="InterPro" id="IPR006158">
    <property type="entry name" value="Cobalamin-bd"/>
</dbReference>
<dbReference type="SUPFAM" id="SSF52242">
    <property type="entry name" value="Cobalamin (vitamin B12)-binding domain"/>
    <property type="match status" value="1"/>
</dbReference>
<dbReference type="InterPro" id="IPR036724">
    <property type="entry name" value="Cobalamin-bd_sf"/>
</dbReference>
<keyword evidence="4" id="KW-0170">Cobalt</keyword>
<dbReference type="Pfam" id="PF02310">
    <property type="entry name" value="B12-binding"/>
    <property type="match status" value="1"/>
</dbReference>
<comment type="cofactor">
    <cofactor evidence="1">
        <name>adenosylcob(III)alamin</name>
        <dbReference type="ChEBI" id="CHEBI:18408"/>
    </cofactor>
</comment>
<protein>
    <submittedName>
        <fullName evidence="6">Putative cobalamin binding protein</fullName>
    </submittedName>
</protein>
<dbReference type="Pfam" id="PF06368">
    <property type="entry name" value="Met_asp_mut_E"/>
    <property type="match status" value="1"/>
</dbReference>
<evidence type="ECO:0000313" key="7">
    <source>
        <dbReference type="Proteomes" id="UP000250796"/>
    </source>
</evidence>
<organism evidence="6 7">
    <name type="scientific">Mesotoga infera</name>
    <dbReference type="NCBI Taxonomy" id="1236046"/>
    <lineage>
        <taxon>Bacteria</taxon>
        <taxon>Thermotogati</taxon>
        <taxon>Thermotogota</taxon>
        <taxon>Thermotogae</taxon>
        <taxon>Kosmotogales</taxon>
        <taxon>Kosmotogaceae</taxon>
        <taxon>Mesotoga</taxon>
    </lineage>
</organism>
<dbReference type="EMBL" id="LS974202">
    <property type="protein sequence ID" value="SSC12395.1"/>
    <property type="molecule type" value="Genomic_DNA"/>
</dbReference>
<dbReference type="SUPFAM" id="SSF51703">
    <property type="entry name" value="Cobalamin (vitamin B12)-dependent enzymes"/>
    <property type="match status" value="1"/>
</dbReference>
<dbReference type="KEGG" id="minf:MESINF_0946"/>
<proteinExistence type="predicted"/>
<evidence type="ECO:0000256" key="1">
    <source>
        <dbReference type="ARBA" id="ARBA00001922"/>
    </source>
</evidence>
<keyword evidence="3" id="KW-0413">Isomerase</keyword>
<dbReference type="Proteomes" id="UP000250796">
    <property type="component" value="Chromosome MESINF"/>
</dbReference>
<feature type="domain" description="B12-binding" evidence="5">
    <location>
        <begin position="14"/>
        <end position="142"/>
    </location>
</feature>
<keyword evidence="7" id="KW-1185">Reference proteome</keyword>
<dbReference type="GO" id="GO:0050097">
    <property type="term" value="F:methylaspartate mutase activity"/>
    <property type="evidence" value="ECO:0007669"/>
    <property type="project" value="InterPro"/>
</dbReference>
<dbReference type="InterPro" id="IPR006396">
    <property type="entry name" value="Glu_mut_E"/>
</dbReference>
<dbReference type="Gene3D" id="3.20.20.240">
    <property type="entry name" value="Methylmalonyl-CoA mutase"/>
    <property type="match status" value="1"/>
</dbReference>
<evidence type="ECO:0000256" key="4">
    <source>
        <dbReference type="ARBA" id="ARBA00023285"/>
    </source>
</evidence>
<dbReference type="PROSITE" id="PS51332">
    <property type="entry name" value="B12_BINDING"/>
    <property type="match status" value="1"/>
</dbReference>
<evidence type="ECO:0000256" key="3">
    <source>
        <dbReference type="ARBA" id="ARBA00023235"/>
    </source>
</evidence>
<evidence type="ECO:0000256" key="2">
    <source>
        <dbReference type="ARBA" id="ARBA00022628"/>
    </source>
</evidence>
<evidence type="ECO:0000259" key="5">
    <source>
        <dbReference type="PROSITE" id="PS51332"/>
    </source>
</evidence>
<evidence type="ECO:0000313" key="6">
    <source>
        <dbReference type="EMBL" id="SSC12395.1"/>
    </source>
</evidence>
<dbReference type="InterPro" id="IPR016176">
    <property type="entry name" value="Cbl-dep_enz_cat"/>
</dbReference>
<gene>
    <name evidence="6" type="ORF">MESINF_0946</name>
</gene>
<reference evidence="6 7" key="1">
    <citation type="submission" date="2017-01" db="EMBL/GenBank/DDBJ databases">
        <authorList>
            <person name="Erauso G."/>
        </authorList>
    </citation>
    <scope>NUCLEOTIDE SEQUENCE [LARGE SCALE GENOMIC DNA]</scope>
    <source>
        <strain evidence="6">MESINF1</strain>
    </source>
</reference>
<name>A0A7Z7LE95_9BACT</name>
<sequence>MKISGITLKRGTAMDKILAGAIGSDIHTAGILNFLNLARKEGYEGVYIGNVLGIDKLLDSIKEISPDIIAISYRLGGESCRELLRELRTALEREGIEKKMIFGGTVETARVARESGMFDRVFDGSESIEEVINYLRGRDEARGTVEYPQELLERIAFKEPFPLIRHHIGLQTLEETELAVKELAQSRLLDIISLAPDQNCQQWFFHPENMVRSEDGAGGAPFRKREDFERMYEASRRGNYPLVRSYSGTRELLKFSLLFKETLNNAWAAIPLTWYSRLDGRSDRELLEAIRENQSAIAWNAGKGIPVEINEAHQWALRYCHDAIEVTMAYLAALTAKRLGVKVYVAQYMMNTPPGISPSMDIAKSLAKKEMIESLKSENFIPVTMVRPGLMSFPADPHMSMGQLVSSLFTASYLQPQIVHVVAYCEATKRATPAEIIESVKMVKQAMSEARKGLPDFSKDDKIERHKEFLKNESATILEAMETIKISSLTSPETIYAAINAGILDAPGLRKMSVAKGRTMTATIDGATFAVDENNEVIDEKIRLRKLGILTLE</sequence>
<dbReference type="AlphaFoldDB" id="A0A7Z7LE95"/>
<dbReference type="CDD" id="cd02065">
    <property type="entry name" value="B12-binding_like"/>
    <property type="match status" value="1"/>
</dbReference>
<keyword evidence="2" id="KW-0846">Cobalamin</keyword>
<dbReference type="GO" id="GO:0031419">
    <property type="term" value="F:cobalamin binding"/>
    <property type="evidence" value="ECO:0007669"/>
    <property type="project" value="UniProtKB-KW"/>
</dbReference>
<dbReference type="GO" id="GO:0019670">
    <property type="term" value="P:anaerobic L-glutamate catabolic process"/>
    <property type="evidence" value="ECO:0007669"/>
    <property type="project" value="InterPro"/>
</dbReference>
<accession>A0A7Z7LE95</accession>